<dbReference type="OrthoDB" id="4199595at2759"/>
<protein>
    <submittedName>
        <fullName evidence="2">Uncharacterized protein</fullName>
    </submittedName>
</protein>
<organism evidence="2 3">
    <name type="scientific">Helicocarpus griseus UAMH5409</name>
    <dbReference type="NCBI Taxonomy" id="1447875"/>
    <lineage>
        <taxon>Eukaryota</taxon>
        <taxon>Fungi</taxon>
        <taxon>Dikarya</taxon>
        <taxon>Ascomycota</taxon>
        <taxon>Pezizomycotina</taxon>
        <taxon>Eurotiomycetes</taxon>
        <taxon>Eurotiomycetidae</taxon>
        <taxon>Onygenales</taxon>
        <taxon>Ajellomycetaceae</taxon>
        <taxon>Helicocarpus</taxon>
    </lineage>
</organism>
<gene>
    <name evidence="2" type="ORF">AJ79_05783</name>
</gene>
<accession>A0A2B7XBM5</accession>
<proteinExistence type="predicted"/>
<keyword evidence="3" id="KW-1185">Reference proteome</keyword>
<feature type="region of interest" description="Disordered" evidence="1">
    <location>
        <begin position="116"/>
        <end position="227"/>
    </location>
</feature>
<dbReference type="AlphaFoldDB" id="A0A2B7XBM5"/>
<evidence type="ECO:0000313" key="2">
    <source>
        <dbReference type="EMBL" id="PGH09054.1"/>
    </source>
</evidence>
<feature type="compositionally biased region" description="Polar residues" evidence="1">
    <location>
        <begin position="23"/>
        <end position="44"/>
    </location>
</feature>
<name>A0A2B7XBM5_9EURO</name>
<feature type="region of interest" description="Disordered" evidence="1">
    <location>
        <begin position="1"/>
        <end position="58"/>
    </location>
</feature>
<feature type="compositionally biased region" description="Basic and acidic residues" evidence="1">
    <location>
        <begin position="45"/>
        <end position="58"/>
    </location>
</feature>
<dbReference type="Proteomes" id="UP000223968">
    <property type="component" value="Unassembled WGS sequence"/>
</dbReference>
<reference evidence="2 3" key="1">
    <citation type="submission" date="2017-10" db="EMBL/GenBank/DDBJ databases">
        <title>Comparative genomics in systemic dimorphic fungi from Ajellomycetaceae.</title>
        <authorList>
            <person name="Munoz J.F."/>
            <person name="Mcewen J.G."/>
            <person name="Clay O.K."/>
            <person name="Cuomo C.A."/>
        </authorList>
    </citation>
    <scope>NUCLEOTIDE SEQUENCE [LARGE SCALE GENOMIC DNA]</scope>
    <source>
        <strain evidence="2 3">UAMH5409</strain>
    </source>
</reference>
<sequence length="467" mass="52594">MATPAARRSEKTYSLHSGPHCQKASSPARTTPKTQKAPSGSTSKESFERGADNVKRTGEDLDRFLTAHPKHERVLEEREDYLLYKEKVDRGETLTSAENARLQKISRNISNRKCVFKTKAERELRRGTRPPNELPITLPQDEEPSTSNTEIASPSFKARSQSSSSTFGESTPEPPQRFETPAGIPAFSEKQCLDDVEDEEESDDENIEDECSSEDEEDEETGECGQGEQFWRYSVYRSTGADFPGEEESTCIATCFSKKKAEATVREEILRVQAEASIQENKRVELRTVLEDNGCQSQEIHFASGRTVTVYMEKEVVEAAELTKKAQQNLSILPCRVYSVVERVLYPSDPHGRLAPPLYGECFVARQHANEDASRLLLSHVSVGLEDEERHDSAAIGKFETEQARYLEELEGRERLFDRRITLPLGSEEHGWKKQVITQVVEQLLRGPRNLIDDYMHAATSANSSGK</sequence>
<dbReference type="EMBL" id="PDNB01000095">
    <property type="protein sequence ID" value="PGH09054.1"/>
    <property type="molecule type" value="Genomic_DNA"/>
</dbReference>
<comment type="caution">
    <text evidence="2">The sequence shown here is derived from an EMBL/GenBank/DDBJ whole genome shotgun (WGS) entry which is preliminary data.</text>
</comment>
<feature type="compositionally biased region" description="Acidic residues" evidence="1">
    <location>
        <begin position="194"/>
        <end position="222"/>
    </location>
</feature>
<evidence type="ECO:0000256" key="1">
    <source>
        <dbReference type="SAM" id="MobiDB-lite"/>
    </source>
</evidence>
<dbReference type="STRING" id="1447875.A0A2B7XBM5"/>
<evidence type="ECO:0000313" key="3">
    <source>
        <dbReference type="Proteomes" id="UP000223968"/>
    </source>
</evidence>